<dbReference type="InterPro" id="IPR050698">
    <property type="entry name" value="MBL"/>
</dbReference>
<dbReference type="Gene3D" id="3.60.15.10">
    <property type="entry name" value="Ribonuclease Z/Hydroxyacylglutathione hydrolase-like"/>
    <property type="match status" value="1"/>
</dbReference>
<evidence type="ECO:0000259" key="2">
    <source>
        <dbReference type="SMART" id="SM00849"/>
    </source>
</evidence>
<dbReference type="STRING" id="1797298.A2988_02820"/>
<dbReference type="PANTHER" id="PTHR11203">
    <property type="entry name" value="CLEAVAGE AND POLYADENYLATION SPECIFICITY FACTOR FAMILY MEMBER"/>
    <property type="match status" value="1"/>
</dbReference>
<dbReference type="Gene3D" id="3.40.50.10890">
    <property type="match status" value="1"/>
</dbReference>
<dbReference type="GO" id="GO:0016787">
    <property type="term" value="F:hydrolase activity"/>
    <property type="evidence" value="ECO:0007669"/>
    <property type="project" value="UniProtKB-KW"/>
</dbReference>
<dbReference type="PANTHER" id="PTHR11203:SF37">
    <property type="entry name" value="INTEGRATOR COMPLEX SUBUNIT 11"/>
    <property type="match status" value="1"/>
</dbReference>
<comment type="caution">
    <text evidence="4">The sequence shown here is derived from an EMBL/GenBank/DDBJ whole genome shotgun (WGS) entry which is preliminary data.</text>
</comment>
<dbReference type="InterPro" id="IPR011108">
    <property type="entry name" value="RMMBL"/>
</dbReference>
<keyword evidence="1" id="KW-0378">Hydrolase</keyword>
<dbReference type="CDD" id="cd16295">
    <property type="entry name" value="TTHA0252-CPSF-like_MBL-fold"/>
    <property type="match status" value="1"/>
</dbReference>
<evidence type="ECO:0000259" key="3">
    <source>
        <dbReference type="SMART" id="SM01027"/>
    </source>
</evidence>
<protein>
    <recommendedName>
        <fullName evidence="6">MBL fold hydrolase</fullName>
    </recommendedName>
</protein>
<organism evidence="4 5">
    <name type="scientific">Candidatus Azambacteria bacterium RIFCSPLOWO2_01_FULL_46_25</name>
    <dbReference type="NCBI Taxonomy" id="1797298"/>
    <lineage>
        <taxon>Bacteria</taxon>
        <taxon>Candidatus Azamiibacteriota</taxon>
    </lineage>
</organism>
<feature type="domain" description="Metallo-beta-lactamase" evidence="2">
    <location>
        <begin position="13"/>
        <end position="232"/>
    </location>
</feature>
<dbReference type="Pfam" id="PF10996">
    <property type="entry name" value="Beta-Casp"/>
    <property type="match status" value="1"/>
</dbReference>
<evidence type="ECO:0000256" key="1">
    <source>
        <dbReference type="ARBA" id="ARBA00022801"/>
    </source>
</evidence>
<evidence type="ECO:0000313" key="5">
    <source>
        <dbReference type="Proteomes" id="UP000176650"/>
    </source>
</evidence>
<evidence type="ECO:0000313" key="4">
    <source>
        <dbReference type="EMBL" id="OGD34432.1"/>
    </source>
</evidence>
<feature type="domain" description="Beta-Casp" evidence="3">
    <location>
        <begin position="244"/>
        <end position="369"/>
    </location>
</feature>
<accession>A0A1F5BV23</accession>
<dbReference type="InterPro" id="IPR036866">
    <property type="entry name" value="RibonucZ/Hydroxyglut_hydro"/>
</dbReference>
<dbReference type="Proteomes" id="UP000176650">
    <property type="component" value="Unassembled WGS sequence"/>
</dbReference>
<gene>
    <name evidence="4" type="ORF">A2988_02820</name>
</gene>
<name>A0A1F5BV23_9BACT</name>
<sequence>MKLTFCGGAGMVTGSCYLLETDTTKILVDCGMVQGSRFAESLNAEPFLFNPKDIDAVLVSHAHIDHTGRLPKLCKEGFRGAIYGTGPTLDFAHALLLDSEHVIRNEAEREGFAPIYDLKDVEMTFTLTKIIPYGETITVSDGVSFRMHDAGHILGSSIVEVFADNGKGETIKIVFSGDLGNSPTPLLHDTYKEKDADYLVVESTYGNVVHETTRARKDMLEDVIEETIKAGGVLMIPVFSTERTQELLYEFNELVEHGRIPTVPVFVDSPLAIKITEIFKKYPEFYNREAARLRRSGDEIFNFPGLKFTPTIDDSRSINAVRPPKIVMAGSGMSHGGRIMYHEKLYLPDPASTLLIIGYQVKGSLGRRLLDGEKTVRIFGAEVSVRAKIVKISGYSAHADQQKLLDWVDPMRLTLKKIFVTHGEEDAAGTFAQLLKDRFALEAVAVRVGDAFELE</sequence>
<dbReference type="SMART" id="SM01027">
    <property type="entry name" value="Beta-Casp"/>
    <property type="match status" value="1"/>
</dbReference>
<dbReference type="InterPro" id="IPR022712">
    <property type="entry name" value="Beta_Casp"/>
</dbReference>
<dbReference type="PROSITE" id="PS51257">
    <property type="entry name" value="PROKAR_LIPOPROTEIN"/>
    <property type="match status" value="1"/>
</dbReference>
<reference evidence="4 5" key="1">
    <citation type="journal article" date="2016" name="Nat. Commun.">
        <title>Thousands of microbial genomes shed light on interconnected biogeochemical processes in an aquifer system.</title>
        <authorList>
            <person name="Anantharaman K."/>
            <person name="Brown C.T."/>
            <person name="Hug L.A."/>
            <person name="Sharon I."/>
            <person name="Castelle C.J."/>
            <person name="Probst A.J."/>
            <person name="Thomas B.C."/>
            <person name="Singh A."/>
            <person name="Wilkins M.J."/>
            <person name="Karaoz U."/>
            <person name="Brodie E.L."/>
            <person name="Williams K.H."/>
            <person name="Hubbard S.S."/>
            <person name="Banfield J.F."/>
        </authorList>
    </citation>
    <scope>NUCLEOTIDE SEQUENCE [LARGE SCALE GENOMIC DNA]</scope>
</reference>
<dbReference type="InterPro" id="IPR001279">
    <property type="entry name" value="Metallo-B-lactamas"/>
</dbReference>
<dbReference type="Pfam" id="PF00753">
    <property type="entry name" value="Lactamase_B"/>
    <property type="match status" value="1"/>
</dbReference>
<dbReference type="AlphaFoldDB" id="A0A1F5BV23"/>
<dbReference type="SUPFAM" id="SSF56281">
    <property type="entry name" value="Metallo-hydrolase/oxidoreductase"/>
    <property type="match status" value="1"/>
</dbReference>
<dbReference type="Pfam" id="PF07521">
    <property type="entry name" value="RMMBL"/>
    <property type="match status" value="1"/>
</dbReference>
<proteinExistence type="predicted"/>
<dbReference type="GO" id="GO:0004521">
    <property type="term" value="F:RNA endonuclease activity"/>
    <property type="evidence" value="ECO:0007669"/>
    <property type="project" value="TreeGrafter"/>
</dbReference>
<dbReference type="SMART" id="SM00849">
    <property type="entry name" value="Lactamase_B"/>
    <property type="match status" value="1"/>
</dbReference>
<dbReference type="EMBL" id="MEYS01000001">
    <property type="protein sequence ID" value="OGD34432.1"/>
    <property type="molecule type" value="Genomic_DNA"/>
</dbReference>
<evidence type="ECO:0008006" key="6">
    <source>
        <dbReference type="Google" id="ProtNLM"/>
    </source>
</evidence>